<protein>
    <recommendedName>
        <fullName evidence="5">Cyanophycinase</fullName>
        <ecNumber evidence="4">3.4.15.6</ecNumber>
    </recommendedName>
</protein>
<accession>A0ABT3I3P0</accession>
<reference evidence="9" key="1">
    <citation type="submission" date="2022-10" db="EMBL/GenBank/DDBJ databases">
        <title>Chryseobacterium babae sp. nov. isolated from the gut of the beetle Oryctes rhinoceros, and Chryseobacterium kimseyorum sp. nov., isolated from a stick insect rearing cage.</title>
        <authorList>
            <person name="Shelomi M."/>
            <person name="Han C.-J."/>
            <person name="Chen W.-M."/>
            <person name="Chen H.-K."/>
            <person name="Liaw S.-J."/>
            <person name="Muhle E."/>
            <person name="Clermont D."/>
        </authorList>
    </citation>
    <scope>NUCLEOTIDE SEQUENCE</scope>
    <source>
        <strain evidence="9">09-1422</strain>
    </source>
</reference>
<dbReference type="GO" id="GO:0004180">
    <property type="term" value="F:carboxypeptidase activity"/>
    <property type="evidence" value="ECO:0007669"/>
    <property type="project" value="UniProtKB-KW"/>
</dbReference>
<keyword evidence="7 9" id="KW-0378">Hydrolase</keyword>
<dbReference type="SUPFAM" id="SSF52317">
    <property type="entry name" value="Class I glutamine amidotransferase-like"/>
    <property type="match status" value="1"/>
</dbReference>
<keyword evidence="10" id="KW-1185">Reference proteome</keyword>
<gene>
    <name evidence="9" type="ORF">OMO38_19105</name>
</gene>
<keyword evidence="6" id="KW-0645">Protease</keyword>
<comment type="similarity">
    <text evidence="3">Belongs to the peptidase S51 family.</text>
</comment>
<dbReference type="NCBIfam" id="TIGR02069">
    <property type="entry name" value="cyanophycinase"/>
    <property type="match status" value="1"/>
</dbReference>
<dbReference type="RefSeq" id="WP_264751777.1">
    <property type="nucleotide sequence ID" value="NZ_JAPDHW010000024.1"/>
</dbReference>
<organism evidence="9 10">
    <name type="scientific">Chryseobacterium kimseyorum</name>
    <dbReference type="NCBI Taxonomy" id="2984028"/>
    <lineage>
        <taxon>Bacteria</taxon>
        <taxon>Pseudomonadati</taxon>
        <taxon>Bacteroidota</taxon>
        <taxon>Flavobacteriia</taxon>
        <taxon>Flavobacteriales</taxon>
        <taxon>Weeksellaceae</taxon>
        <taxon>Chryseobacterium group</taxon>
        <taxon>Chryseobacterium</taxon>
    </lineage>
</organism>
<evidence type="ECO:0000256" key="5">
    <source>
        <dbReference type="ARBA" id="ARBA00015719"/>
    </source>
</evidence>
<dbReference type="InterPro" id="IPR029062">
    <property type="entry name" value="Class_I_gatase-like"/>
</dbReference>
<name>A0ABT3I3P0_9FLAO</name>
<sequence length="289" mass="31793">MNVKGKLLIIGGKEDRSDNHIEMKESNKNFSPLEILKLLADSKKDRIEVITTASSEPEDLVKSYKETFSRIGFSNFGFMHIGGDSDDESYIQRVRESKTVFFTGGDQNKICEKLLKSPIKEVLKEKYMLEEDFMIAGTSAGAMCMPEIIISEAENGEAMINNDLEVGKGLGLLTNALVDTHFVHRGRFGRLAHTVLKNQELYGLGLGEDTALLIKNGNHAVCKGSGMVIIISAKNVVQTNVETAGENCPIYAENLQIHLLTDGCAFNLTDGSMTAADCSEKVDHQNRDN</sequence>
<dbReference type="Gene3D" id="3.40.50.880">
    <property type="match status" value="1"/>
</dbReference>
<evidence type="ECO:0000256" key="3">
    <source>
        <dbReference type="ARBA" id="ARBA00006534"/>
    </source>
</evidence>
<dbReference type="EMBL" id="JAPDHW010000024">
    <property type="protein sequence ID" value="MCW3170643.1"/>
    <property type="molecule type" value="Genomic_DNA"/>
</dbReference>
<comment type="catalytic activity">
    <reaction evidence="1">
        <text>[L-4-(L-arginin-2-N-yl)aspartate](n) + H2O = [L-4-(L-arginin-2-N-yl)aspartate](n-1) + L-4-(L-arginin-2-N-yl)aspartate</text>
        <dbReference type="Rhea" id="RHEA:12845"/>
        <dbReference type="Rhea" id="RHEA-COMP:13728"/>
        <dbReference type="Rhea" id="RHEA-COMP:13734"/>
        <dbReference type="ChEBI" id="CHEBI:15377"/>
        <dbReference type="ChEBI" id="CHEBI:137986"/>
        <dbReference type="ChEBI" id="CHEBI:137991"/>
        <dbReference type="EC" id="3.4.15.6"/>
    </reaction>
</comment>
<evidence type="ECO:0000256" key="8">
    <source>
        <dbReference type="ARBA" id="ARBA00022825"/>
    </source>
</evidence>
<evidence type="ECO:0000256" key="6">
    <source>
        <dbReference type="ARBA" id="ARBA00022670"/>
    </source>
</evidence>
<keyword evidence="8" id="KW-0720">Serine protease</keyword>
<dbReference type="Proteomes" id="UP001163731">
    <property type="component" value="Unassembled WGS sequence"/>
</dbReference>
<proteinExistence type="inferred from homology"/>
<evidence type="ECO:0000256" key="4">
    <source>
        <dbReference type="ARBA" id="ARBA00013115"/>
    </source>
</evidence>
<comment type="caution">
    <text evidence="9">The sequence shown here is derived from an EMBL/GenBank/DDBJ whole genome shotgun (WGS) entry which is preliminary data.</text>
</comment>
<evidence type="ECO:0000313" key="10">
    <source>
        <dbReference type="Proteomes" id="UP001163731"/>
    </source>
</evidence>
<comment type="function">
    <text evidence="2">Exopeptidase that catalyzes the hydrolytic cleavage of multi-L-arginyl-poly-L-aspartic acid (cyanophycin; a water-insoluble reserve polymer) into aspartate-arginine dipeptides.</text>
</comment>
<keyword evidence="9" id="KW-0121">Carboxypeptidase</keyword>
<evidence type="ECO:0000313" key="9">
    <source>
        <dbReference type="EMBL" id="MCW3170643.1"/>
    </source>
</evidence>
<dbReference type="GO" id="GO:0008241">
    <property type="term" value="F:peptidyl-dipeptidase activity"/>
    <property type="evidence" value="ECO:0007669"/>
    <property type="project" value="UniProtKB-EC"/>
</dbReference>
<dbReference type="PANTHER" id="PTHR36175:SF1">
    <property type="entry name" value="CYANOPHYCINASE"/>
    <property type="match status" value="1"/>
</dbReference>
<dbReference type="PANTHER" id="PTHR36175">
    <property type="entry name" value="CYANOPHYCINASE"/>
    <property type="match status" value="1"/>
</dbReference>
<dbReference type="InterPro" id="IPR011811">
    <property type="entry name" value="Peptidase_S51_cyanophycinase"/>
</dbReference>
<dbReference type="EC" id="3.4.15.6" evidence="4"/>
<dbReference type="Pfam" id="PF03575">
    <property type="entry name" value="Peptidase_S51"/>
    <property type="match status" value="1"/>
</dbReference>
<dbReference type="CDD" id="cd03145">
    <property type="entry name" value="GAT1_cyanophycinase"/>
    <property type="match status" value="1"/>
</dbReference>
<dbReference type="InterPro" id="IPR005320">
    <property type="entry name" value="Peptidase_S51"/>
</dbReference>
<evidence type="ECO:0000256" key="1">
    <source>
        <dbReference type="ARBA" id="ARBA00001092"/>
    </source>
</evidence>
<evidence type="ECO:0000256" key="7">
    <source>
        <dbReference type="ARBA" id="ARBA00022801"/>
    </source>
</evidence>
<evidence type="ECO:0000256" key="2">
    <source>
        <dbReference type="ARBA" id="ARBA00002039"/>
    </source>
</evidence>